<gene>
    <name evidence="3" type="ORF">Poli38472_012466</name>
</gene>
<dbReference type="SUPFAM" id="SSF46689">
    <property type="entry name" value="Homeodomain-like"/>
    <property type="match status" value="1"/>
</dbReference>
<name>A0A8K1FKP7_PYTOL</name>
<dbReference type="InterPro" id="IPR009057">
    <property type="entry name" value="Homeodomain-like_sf"/>
</dbReference>
<dbReference type="Pfam" id="PF11427">
    <property type="entry name" value="HTH_Tnp_Tc3_1"/>
    <property type="match status" value="1"/>
</dbReference>
<sequence length="163" mass="18637">MPKGPALTAAERDEIRTLHAKNVSAREIAKKLERSKTVVLNYLRNPTQYGQTKRSGRKRALTPEQEEQIYTALRQQSDKMCVDPTSKMSAERIRREFNLPLSTRRIQQLLSDWRRQARKATDQQHAVDDVEDDNATEDTPTTATETESTVQDTEELLPSSIIV</sequence>
<evidence type="ECO:0000259" key="2">
    <source>
        <dbReference type="Pfam" id="PF11427"/>
    </source>
</evidence>
<dbReference type="Proteomes" id="UP000794436">
    <property type="component" value="Unassembled WGS sequence"/>
</dbReference>
<dbReference type="GO" id="GO:0003677">
    <property type="term" value="F:DNA binding"/>
    <property type="evidence" value="ECO:0007669"/>
    <property type="project" value="InterPro"/>
</dbReference>
<feature type="compositionally biased region" description="Basic and acidic residues" evidence="1">
    <location>
        <begin position="117"/>
        <end position="128"/>
    </location>
</feature>
<evidence type="ECO:0000313" key="4">
    <source>
        <dbReference type="Proteomes" id="UP000794436"/>
    </source>
</evidence>
<keyword evidence="4" id="KW-1185">Reference proteome</keyword>
<proteinExistence type="predicted"/>
<evidence type="ECO:0000313" key="3">
    <source>
        <dbReference type="EMBL" id="TMW67350.1"/>
    </source>
</evidence>
<dbReference type="EMBL" id="SPLM01000005">
    <property type="protein sequence ID" value="TMW67350.1"/>
    <property type="molecule type" value="Genomic_DNA"/>
</dbReference>
<comment type="caution">
    <text evidence="3">The sequence shown here is derived from an EMBL/GenBank/DDBJ whole genome shotgun (WGS) entry which is preliminary data.</text>
</comment>
<dbReference type="AlphaFoldDB" id="A0A8K1FKP7"/>
<organism evidence="3 4">
    <name type="scientific">Pythium oligandrum</name>
    <name type="common">Mycoparasitic fungus</name>
    <dbReference type="NCBI Taxonomy" id="41045"/>
    <lineage>
        <taxon>Eukaryota</taxon>
        <taxon>Sar</taxon>
        <taxon>Stramenopiles</taxon>
        <taxon>Oomycota</taxon>
        <taxon>Peronosporomycetes</taxon>
        <taxon>Pythiales</taxon>
        <taxon>Pythiaceae</taxon>
        <taxon>Pythium</taxon>
    </lineage>
</organism>
<feature type="compositionally biased region" description="Low complexity" evidence="1">
    <location>
        <begin position="137"/>
        <end position="151"/>
    </location>
</feature>
<feature type="domain" description="Tc3 transposase DNA binding" evidence="2">
    <location>
        <begin position="4"/>
        <end position="52"/>
    </location>
</feature>
<feature type="region of interest" description="Disordered" evidence="1">
    <location>
        <begin position="117"/>
        <end position="163"/>
    </location>
</feature>
<dbReference type="OrthoDB" id="8060176at2759"/>
<evidence type="ECO:0000256" key="1">
    <source>
        <dbReference type="SAM" id="MobiDB-lite"/>
    </source>
</evidence>
<reference evidence="3" key="1">
    <citation type="submission" date="2019-03" db="EMBL/GenBank/DDBJ databases">
        <title>Long read genome sequence of the mycoparasitic Pythium oligandrum ATCC 38472 isolated from sugarbeet rhizosphere.</title>
        <authorList>
            <person name="Gaulin E."/>
        </authorList>
    </citation>
    <scope>NUCLEOTIDE SEQUENCE</scope>
    <source>
        <strain evidence="3">ATCC 38472_TT</strain>
    </source>
</reference>
<accession>A0A8K1FKP7</accession>
<protein>
    <recommendedName>
        <fullName evidence="2">Tc3 transposase DNA binding domain-containing protein</fullName>
    </recommendedName>
</protein>
<dbReference type="InterPro" id="IPR025898">
    <property type="entry name" value="Tc3_transposase_DNA-bd_dom"/>
</dbReference>
<dbReference type="Gene3D" id="1.10.10.60">
    <property type="entry name" value="Homeodomain-like"/>
    <property type="match status" value="1"/>
</dbReference>